<dbReference type="GO" id="GO:1905135">
    <property type="term" value="P:biotin import across plasma membrane"/>
    <property type="evidence" value="ECO:0007669"/>
    <property type="project" value="TreeGrafter"/>
</dbReference>
<feature type="region of interest" description="Disordered" evidence="6">
    <location>
        <begin position="1"/>
        <end position="39"/>
    </location>
</feature>
<dbReference type="GeneID" id="81463634"/>
<dbReference type="Pfam" id="PF07690">
    <property type="entry name" value="MFS_1"/>
    <property type="match status" value="1"/>
</dbReference>
<dbReference type="Proteomes" id="UP001147752">
    <property type="component" value="Unassembled WGS sequence"/>
</dbReference>
<dbReference type="EMBL" id="JAPZBT010000002">
    <property type="protein sequence ID" value="KAJ5374715.1"/>
    <property type="molecule type" value="Genomic_DNA"/>
</dbReference>
<keyword evidence="3 7" id="KW-0812">Transmembrane</keyword>
<dbReference type="GO" id="GO:1901604">
    <property type="term" value="F:dethiobiotin transmembrane transporter activity"/>
    <property type="evidence" value="ECO:0007669"/>
    <property type="project" value="TreeGrafter"/>
</dbReference>
<evidence type="ECO:0000256" key="5">
    <source>
        <dbReference type="ARBA" id="ARBA00023136"/>
    </source>
</evidence>
<keyword evidence="5 7" id="KW-0472">Membrane</keyword>
<keyword evidence="9" id="KW-1185">Reference proteome</keyword>
<organism evidence="8 9">
    <name type="scientific">Penicillium concentricum</name>
    <dbReference type="NCBI Taxonomy" id="293559"/>
    <lineage>
        <taxon>Eukaryota</taxon>
        <taxon>Fungi</taxon>
        <taxon>Dikarya</taxon>
        <taxon>Ascomycota</taxon>
        <taxon>Pezizomycotina</taxon>
        <taxon>Eurotiomycetes</taxon>
        <taxon>Eurotiomycetidae</taxon>
        <taxon>Eurotiales</taxon>
        <taxon>Aspergillaceae</taxon>
        <taxon>Penicillium</taxon>
    </lineage>
</organism>
<evidence type="ECO:0000256" key="3">
    <source>
        <dbReference type="ARBA" id="ARBA00022692"/>
    </source>
</evidence>
<accession>A0A9W9SB17</accession>
<evidence type="ECO:0000256" key="6">
    <source>
        <dbReference type="SAM" id="MobiDB-lite"/>
    </source>
</evidence>
<keyword evidence="2" id="KW-0813">Transport</keyword>
<evidence type="ECO:0000256" key="2">
    <source>
        <dbReference type="ARBA" id="ARBA00022448"/>
    </source>
</evidence>
<keyword evidence="4 7" id="KW-1133">Transmembrane helix</keyword>
<feature type="transmembrane region" description="Helical" evidence="7">
    <location>
        <begin position="327"/>
        <end position="345"/>
    </location>
</feature>
<evidence type="ECO:0000313" key="9">
    <source>
        <dbReference type="Proteomes" id="UP001147752"/>
    </source>
</evidence>
<dbReference type="PANTHER" id="PTHR43791">
    <property type="entry name" value="PERMEASE-RELATED"/>
    <property type="match status" value="1"/>
</dbReference>
<feature type="transmembrane region" description="Helical" evidence="7">
    <location>
        <begin position="464"/>
        <end position="484"/>
    </location>
</feature>
<reference evidence="8" key="2">
    <citation type="journal article" date="2023" name="IMA Fungus">
        <title>Comparative genomic study of the Penicillium genus elucidates a diverse pangenome and 15 lateral gene transfer events.</title>
        <authorList>
            <person name="Petersen C."/>
            <person name="Sorensen T."/>
            <person name="Nielsen M.R."/>
            <person name="Sondergaard T.E."/>
            <person name="Sorensen J.L."/>
            <person name="Fitzpatrick D.A."/>
            <person name="Frisvad J.C."/>
            <person name="Nielsen K.L."/>
        </authorList>
    </citation>
    <scope>NUCLEOTIDE SEQUENCE</scope>
    <source>
        <strain evidence="8">IBT 3081</strain>
    </source>
</reference>
<dbReference type="SUPFAM" id="SSF103473">
    <property type="entry name" value="MFS general substrate transporter"/>
    <property type="match status" value="2"/>
</dbReference>
<dbReference type="PANTHER" id="PTHR43791:SF33">
    <property type="entry name" value="VITAMIN H TRANSPORTER 1"/>
    <property type="match status" value="1"/>
</dbReference>
<reference evidence="8" key="1">
    <citation type="submission" date="2022-12" db="EMBL/GenBank/DDBJ databases">
        <authorList>
            <person name="Petersen C."/>
        </authorList>
    </citation>
    <scope>NUCLEOTIDE SEQUENCE</scope>
    <source>
        <strain evidence="8">IBT 3081</strain>
    </source>
</reference>
<evidence type="ECO:0000256" key="7">
    <source>
        <dbReference type="SAM" id="Phobius"/>
    </source>
</evidence>
<feature type="transmembrane region" description="Helical" evidence="7">
    <location>
        <begin position="357"/>
        <end position="378"/>
    </location>
</feature>
<evidence type="ECO:0000256" key="4">
    <source>
        <dbReference type="ARBA" id="ARBA00022989"/>
    </source>
</evidence>
<dbReference type="RefSeq" id="XP_056580701.1">
    <property type="nucleotide sequence ID" value="XM_056724451.1"/>
</dbReference>
<feature type="transmembrane region" description="Helical" evidence="7">
    <location>
        <begin position="419"/>
        <end position="444"/>
    </location>
</feature>
<comment type="caution">
    <text evidence="8">The sequence shown here is derived from an EMBL/GenBank/DDBJ whole genome shotgun (WGS) entry which is preliminary data.</text>
</comment>
<dbReference type="AlphaFoldDB" id="A0A9W9SB17"/>
<sequence length="530" mass="58566">MSEHQNASVSVDKHPVSEAISEQPKAPQSQTSSDEVEVEEDHSVANIERIYRKLDRRIISAFWVLYFLCSAIRSNVGLAQTMNTDSGHDLASVLNLSRHQISTGLALFYVCYVIFDLPSNLIMTRLSPHVWMSRIVISPPPPPPRYRHSRHVARHDILPNPLLPPSRIGKRIGQYFTASQVSAAVVGLVSAGFQKMDGAHGLVGFQWMFLIYGVITVALGFALLWWLPDRPTPPGEPAPKRAWVMRWVPATTPALTGADAVVHYHDLKRVYHSSAWTLRDLLAVFLDWRLYPLLIMYFGVVGVGIGVQLYANLIIKAIDPTLSDVSLSLLTAPIWIMDLIAILLVTPLSDRFHRHRAIFFSIPVLLQILGLLLTSYAGTDANPWPRYGGLLIVGFGLGPTVPITMTWTTEIFQPRHGELGVAAASAVVSGLGNLGSILTTYALYSGWQSDYEAPGRAKYRKSNLVMIGILAASILSAALMEVMLRFVDGRYSEDDEAVDGAGRREVRQRGLHGLGAGVRRWLKRGKLISA</sequence>
<dbReference type="InterPro" id="IPR036259">
    <property type="entry name" value="MFS_trans_sf"/>
</dbReference>
<gene>
    <name evidence="8" type="ORF">N7517_006721</name>
</gene>
<name>A0A9W9SB17_9EURO</name>
<evidence type="ECO:0008006" key="10">
    <source>
        <dbReference type="Google" id="ProtNLM"/>
    </source>
</evidence>
<feature type="transmembrane region" description="Helical" evidence="7">
    <location>
        <begin position="384"/>
        <end position="407"/>
    </location>
</feature>
<dbReference type="OrthoDB" id="5298304at2759"/>
<dbReference type="GO" id="GO:0005886">
    <property type="term" value="C:plasma membrane"/>
    <property type="evidence" value="ECO:0007669"/>
    <property type="project" value="TreeGrafter"/>
</dbReference>
<feature type="transmembrane region" description="Helical" evidence="7">
    <location>
        <begin position="205"/>
        <end position="227"/>
    </location>
</feature>
<feature type="transmembrane region" description="Helical" evidence="7">
    <location>
        <begin position="96"/>
        <end position="115"/>
    </location>
</feature>
<comment type="subcellular location">
    <subcellularLocation>
        <location evidence="1">Membrane</location>
        <topology evidence="1">Multi-pass membrane protein</topology>
    </subcellularLocation>
</comment>
<protein>
    <recommendedName>
        <fullName evidence="10">Major facilitator superfamily (MFS) profile domain-containing protein</fullName>
    </recommendedName>
</protein>
<dbReference type="InterPro" id="IPR011701">
    <property type="entry name" value="MFS"/>
</dbReference>
<proteinExistence type="predicted"/>
<feature type="transmembrane region" description="Helical" evidence="7">
    <location>
        <begin position="58"/>
        <end position="76"/>
    </location>
</feature>
<evidence type="ECO:0000256" key="1">
    <source>
        <dbReference type="ARBA" id="ARBA00004141"/>
    </source>
</evidence>
<dbReference type="GO" id="GO:0015225">
    <property type="term" value="F:biotin transmembrane transporter activity"/>
    <property type="evidence" value="ECO:0007669"/>
    <property type="project" value="TreeGrafter"/>
</dbReference>
<dbReference type="FunFam" id="1.20.1250.20:FF:000399">
    <property type="entry name" value="MFS general substrate transporter"/>
    <property type="match status" value="1"/>
</dbReference>
<feature type="transmembrane region" description="Helical" evidence="7">
    <location>
        <begin position="294"/>
        <end position="315"/>
    </location>
</feature>
<dbReference type="Gene3D" id="1.20.1250.20">
    <property type="entry name" value="MFS general substrate transporter like domains"/>
    <property type="match status" value="3"/>
</dbReference>
<evidence type="ECO:0000313" key="8">
    <source>
        <dbReference type="EMBL" id="KAJ5374715.1"/>
    </source>
</evidence>
<dbReference type="GO" id="GO:0015295">
    <property type="term" value="F:solute:proton symporter activity"/>
    <property type="evidence" value="ECO:0007669"/>
    <property type="project" value="TreeGrafter"/>
</dbReference>